<dbReference type="SUPFAM" id="SSF81383">
    <property type="entry name" value="F-box domain"/>
    <property type="match status" value="1"/>
</dbReference>
<dbReference type="PROSITE" id="PS50181">
    <property type="entry name" value="FBOX"/>
    <property type="match status" value="1"/>
</dbReference>
<dbReference type="InterPro" id="IPR040338">
    <property type="entry name" value="At1g67623-like"/>
</dbReference>
<dbReference type="PANTHER" id="PTHR33784">
    <property type="entry name" value="OS05G0482100 PROTEIN"/>
    <property type="match status" value="1"/>
</dbReference>
<dbReference type="STRING" id="429701.A0A2G9H8B6"/>
<dbReference type="Proteomes" id="UP000231279">
    <property type="component" value="Unassembled WGS sequence"/>
</dbReference>
<dbReference type="Pfam" id="PF12937">
    <property type="entry name" value="F-box-like"/>
    <property type="match status" value="1"/>
</dbReference>
<evidence type="ECO:0000313" key="2">
    <source>
        <dbReference type="EMBL" id="PIN13767.1"/>
    </source>
</evidence>
<dbReference type="Gene3D" id="1.20.1280.50">
    <property type="match status" value="1"/>
</dbReference>
<proteinExistence type="predicted"/>
<evidence type="ECO:0000259" key="1">
    <source>
        <dbReference type="PROSITE" id="PS50181"/>
    </source>
</evidence>
<gene>
    <name evidence="2" type="ORF">CDL12_13599</name>
</gene>
<keyword evidence="3" id="KW-1185">Reference proteome</keyword>
<dbReference type="InterPro" id="IPR036047">
    <property type="entry name" value="F-box-like_dom_sf"/>
</dbReference>
<sequence length="264" mass="30412">MIKRTASAMVARSFKKMKLASSTNIESLPKELLIEVLARVGASSLPDLFNAKLSCKTFYEAAEDIHVYQHVSLDNFPFVEWKSLSEKQQDFLTRCVECRNPEIIFRQGVVDFFSGKGIESGLRFLQKAINLKHDGAKYVVICIILFFSRNDELKEKGIKILARMKMSKTMRQELKAHRDKFINMLRSIWVKMPLTQCHPLCCTRVDNHKKRTGWPNEEEEDVRCEACSAYAEVNVFSGIRFSQQCLLSDNFLSPVVDQVMEHFS</sequence>
<protein>
    <recommendedName>
        <fullName evidence="1">F-box domain-containing protein</fullName>
    </recommendedName>
</protein>
<dbReference type="PANTHER" id="PTHR33784:SF10">
    <property type="entry name" value="F-BOX PROTEIN"/>
    <property type="match status" value="1"/>
</dbReference>
<dbReference type="Pfam" id="PF23310">
    <property type="entry name" value="TPR_27"/>
    <property type="match status" value="1"/>
</dbReference>
<evidence type="ECO:0000313" key="3">
    <source>
        <dbReference type="Proteomes" id="UP000231279"/>
    </source>
</evidence>
<dbReference type="OrthoDB" id="1926629at2759"/>
<dbReference type="InterPro" id="IPR001810">
    <property type="entry name" value="F-box_dom"/>
</dbReference>
<dbReference type="AlphaFoldDB" id="A0A2G9H8B6"/>
<dbReference type="EMBL" id="NKXS01002411">
    <property type="protein sequence ID" value="PIN13767.1"/>
    <property type="molecule type" value="Genomic_DNA"/>
</dbReference>
<dbReference type="InterPro" id="IPR057136">
    <property type="entry name" value="At2g35280_TPR_dom"/>
</dbReference>
<comment type="caution">
    <text evidence="2">The sequence shown here is derived from an EMBL/GenBank/DDBJ whole genome shotgun (WGS) entry which is preliminary data.</text>
</comment>
<name>A0A2G9H8B6_9LAMI</name>
<organism evidence="2 3">
    <name type="scientific">Handroanthus impetiginosus</name>
    <dbReference type="NCBI Taxonomy" id="429701"/>
    <lineage>
        <taxon>Eukaryota</taxon>
        <taxon>Viridiplantae</taxon>
        <taxon>Streptophyta</taxon>
        <taxon>Embryophyta</taxon>
        <taxon>Tracheophyta</taxon>
        <taxon>Spermatophyta</taxon>
        <taxon>Magnoliopsida</taxon>
        <taxon>eudicotyledons</taxon>
        <taxon>Gunneridae</taxon>
        <taxon>Pentapetalae</taxon>
        <taxon>asterids</taxon>
        <taxon>lamiids</taxon>
        <taxon>Lamiales</taxon>
        <taxon>Bignoniaceae</taxon>
        <taxon>Crescentiina</taxon>
        <taxon>Tabebuia alliance</taxon>
        <taxon>Handroanthus</taxon>
    </lineage>
</organism>
<accession>A0A2G9H8B6</accession>
<feature type="domain" description="F-box" evidence="1">
    <location>
        <begin position="22"/>
        <end position="71"/>
    </location>
</feature>
<reference evidence="3" key="1">
    <citation type="journal article" date="2018" name="Gigascience">
        <title>Genome assembly of the Pink Ipe (Handroanthus impetiginosus, Bignoniaceae), a highly valued, ecologically keystone Neotropical timber forest tree.</title>
        <authorList>
            <person name="Silva-Junior O.B."/>
            <person name="Grattapaglia D."/>
            <person name="Novaes E."/>
            <person name="Collevatti R.G."/>
        </authorList>
    </citation>
    <scope>NUCLEOTIDE SEQUENCE [LARGE SCALE GENOMIC DNA]</scope>
    <source>
        <strain evidence="3">cv. UFG-1</strain>
    </source>
</reference>